<name>A0A8T1QVA0_CARIL</name>
<accession>A0A8T1QVA0</accession>
<gene>
    <name evidence="1" type="ORF">CIPAW_04G141600</name>
</gene>
<dbReference type="AlphaFoldDB" id="A0A8T1QVA0"/>
<reference evidence="1" key="1">
    <citation type="submission" date="2020-12" db="EMBL/GenBank/DDBJ databases">
        <title>WGS assembly of Carya illinoinensis cv. Pawnee.</title>
        <authorList>
            <person name="Platts A."/>
            <person name="Shu S."/>
            <person name="Wright S."/>
            <person name="Barry K."/>
            <person name="Edger P."/>
            <person name="Pires J.C."/>
            <person name="Schmutz J."/>
        </authorList>
    </citation>
    <scope>NUCLEOTIDE SEQUENCE</scope>
    <source>
        <tissue evidence="1">Leaf</tissue>
    </source>
</reference>
<dbReference type="Proteomes" id="UP000811609">
    <property type="component" value="Chromosome 4"/>
</dbReference>
<proteinExistence type="predicted"/>
<organism evidence="1 2">
    <name type="scientific">Carya illinoinensis</name>
    <name type="common">Pecan</name>
    <dbReference type="NCBI Taxonomy" id="32201"/>
    <lineage>
        <taxon>Eukaryota</taxon>
        <taxon>Viridiplantae</taxon>
        <taxon>Streptophyta</taxon>
        <taxon>Embryophyta</taxon>
        <taxon>Tracheophyta</taxon>
        <taxon>Spermatophyta</taxon>
        <taxon>Magnoliopsida</taxon>
        <taxon>eudicotyledons</taxon>
        <taxon>Gunneridae</taxon>
        <taxon>Pentapetalae</taxon>
        <taxon>rosids</taxon>
        <taxon>fabids</taxon>
        <taxon>Fagales</taxon>
        <taxon>Juglandaceae</taxon>
        <taxon>Carya</taxon>
    </lineage>
</organism>
<protein>
    <submittedName>
        <fullName evidence="1">Uncharacterized protein</fullName>
    </submittedName>
</protein>
<keyword evidence="2" id="KW-1185">Reference proteome</keyword>
<sequence length="78" mass="8934">MWSVGRVFKVSQKSTSSNVTSILTSELVKILHLFVTVWESYHEIFVTTFSPSQNKNQIIINPFSYSIISNRTNHGSDR</sequence>
<evidence type="ECO:0000313" key="2">
    <source>
        <dbReference type="Proteomes" id="UP000811609"/>
    </source>
</evidence>
<evidence type="ECO:0000313" key="1">
    <source>
        <dbReference type="EMBL" id="KAG6658169.1"/>
    </source>
</evidence>
<dbReference type="EMBL" id="CM031812">
    <property type="protein sequence ID" value="KAG6658169.1"/>
    <property type="molecule type" value="Genomic_DNA"/>
</dbReference>
<comment type="caution">
    <text evidence="1">The sequence shown here is derived from an EMBL/GenBank/DDBJ whole genome shotgun (WGS) entry which is preliminary data.</text>
</comment>